<evidence type="ECO:0000313" key="2">
    <source>
        <dbReference type="Proteomes" id="UP000246800"/>
    </source>
</evidence>
<name>A0A317YQB6_STAPS</name>
<gene>
    <name evidence="1" type="ORF">DD902_11480</name>
</gene>
<evidence type="ECO:0000313" key="1">
    <source>
        <dbReference type="EMBL" id="PWZ73275.1"/>
    </source>
</evidence>
<dbReference type="AlphaFoldDB" id="A0A317YQB6"/>
<protein>
    <submittedName>
        <fullName evidence="1">Uncharacterized protein</fullName>
    </submittedName>
</protein>
<comment type="caution">
    <text evidence="1">The sequence shown here is derived from an EMBL/GenBank/DDBJ whole genome shotgun (WGS) entry which is preliminary data.</text>
</comment>
<reference evidence="1 2" key="1">
    <citation type="journal article" date="2018" name="Vet. Microbiol.">
        <title>Clonal diversity and geographic distribution of methicillin-resistant Staphylococcus pseudintermedius from Australian animals: Discovery of novel sequence types.</title>
        <authorList>
            <person name="Worthing K.A."/>
            <person name="Abraham S."/>
            <person name="Coombs G.W."/>
            <person name="Pang S."/>
            <person name="Saputra S."/>
            <person name="Jordan D."/>
            <person name="Trott D.J."/>
            <person name="Norris J.M."/>
        </authorList>
    </citation>
    <scope>NUCLEOTIDE SEQUENCE [LARGE SCALE GENOMIC DNA]</scope>
    <source>
        <strain evidence="1 2">ST525 1</strain>
    </source>
</reference>
<proteinExistence type="predicted"/>
<dbReference type="Proteomes" id="UP000246800">
    <property type="component" value="Unassembled WGS sequence"/>
</dbReference>
<sequence length="83" mass="9815">MNNECEYCQPSHKRKFIKLRFFKGFKTDNYLNYSLRIGKSFKWAKFKKHKLMLLDHGEVCAHIDINYCPICGRKLKGDANNGN</sequence>
<dbReference type="EMBL" id="QEIT01000075">
    <property type="protein sequence ID" value="PWZ73275.1"/>
    <property type="molecule type" value="Genomic_DNA"/>
</dbReference>
<accession>A0A317YQB6</accession>
<dbReference type="RefSeq" id="WP_060830227.1">
    <property type="nucleotide sequence ID" value="NZ_JAQSTG010000051.1"/>
</dbReference>
<organism evidence="1 2">
    <name type="scientific">Staphylococcus pseudintermedius</name>
    <dbReference type="NCBI Taxonomy" id="283734"/>
    <lineage>
        <taxon>Bacteria</taxon>
        <taxon>Bacillati</taxon>
        <taxon>Bacillota</taxon>
        <taxon>Bacilli</taxon>
        <taxon>Bacillales</taxon>
        <taxon>Staphylococcaceae</taxon>
        <taxon>Staphylococcus</taxon>
        <taxon>Staphylococcus intermedius group</taxon>
    </lineage>
</organism>